<name>A0A1M6BA15_BUTFI</name>
<protein>
    <submittedName>
        <fullName evidence="3">Heparinase II/III-like protein</fullName>
    </submittedName>
</protein>
<keyword evidence="4" id="KW-1185">Reference proteome</keyword>
<dbReference type="SUPFAM" id="SSF48230">
    <property type="entry name" value="Chondroitin AC/alginate lyase"/>
    <property type="match status" value="1"/>
</dbReference>
<reference evidence="4" key="1">
    <citation type="submission" date="2016-11" db="EMBL/GenBank/DDBJ databases">
        <authorList>
            <person name="Varghese N."/>
            <person name="Submissions S."/>
        </authorList>
    </citation>
    <scope>NUCLEOTIDE SEQUENCE [LARGE SCALE GENOMIC DNA]</scope>
    <source>
        <strain evidence="4">DSM 3071</strain>
    </source>
</reference>
<feature type="domain" description="Heparinase II/III-like C-terminal" evidence="2">
    <location>
        <begin position="387"/>
        <end position="470"/>
    </location>
</feature>
<dbReference type="EMBL" id="FQXK01000030">
    <property type="protein sequence ID" value="SHI45428.1"/>
    <property type="molecule type" value="Genomic_DNA"/>
</dbReference>
<dbReference type="Gene3D" id="2.70.98.70">
    <property type="match status" value="1"/>
</dbReference>
<evidence type="ECO:0000313" key="3">
    <source>
        <dbReference type="EMBL" id="SHI45428.1"/>
    </source>
</evidence>
<dbReference type="InterPro" id="IPR008929">
    <property type="entry name" value="Chondroitin_lyas"/>
</dbReference>
<proteinExistence type="predicted"/>
<dbReference type="GO" id="GO:0016829">
    <property type="term" value="F:lyase activity"/>
    <property type="evidence" value="ECO:0007669"/>
    <property type="project" value="InterPro"/>
</dbReference>
<dbReference type="InterPro" id="IPR012480">
    <property type="entry name" value="Hepar_II_III_C"/>
</dbReference>
<dbReference type="Proteomes" id="UP000184278">
    <property type="component" value="Unassembled WGS sequence"/>
</dbReference>
<dbReference type="AlphaFoldDB" id="A0A1M6BA15"/>
<comment type="subcellular location">
    <subcellularLocation>
        <location evidence="1">Cell envelope</location>
    </subcellularLocation>
</comment>
<organism evidence="3 4">
    <name type="scientific">Butyrivibrio fibrisolvens DSM 3071</name>
    <dbReference type="NCBI Taxonomy" id="1121131"/>
    <lineage>
        <taxon>Bacteria</taxon>
        <taxon>Bacillati</taxon>
        <taxon>Bacillota</taxon>
        <taxon>Clostridia</taxon>
        <taxon>Lachnospirales</taxon>
        <taxon>Lachnospiraceae</taxon>
        <taxon>Butyrivibrio</taxon>
    </lineage>
</organism>
<dbReference type="Pfam" id="PF07940">
    <property type="entry name" value="Hepar_II_III_C"/>
    <property type="match status" value="1"/>
</dbReference>
<accession>A0A1M6BA15</accession>
<evidence type="ECO:0000313" key="4">
    <source>
        <dbReference type="Proteomes" id="UP000184278"/>
    </source>
</evidence>
<dbReference type="GO" id="GO:0030313">
    <property type="term" value="C:cell envelope"/>
    <property type="evidence" value="ECO:0007669"/>
    <property type="project" value="UniProtKB-SubCell"/>
</dbReference>
<dbReference type="STRING" id="1121131.SAMN02745229_03104"/>
<sequence length="641" mass="73441">MKYLYKNTLSKVSNCISIPDLWDVLCDNISDDARKYLIGEAENHIDYSFPQIPATLFMDFKRTGNRVRFENVYFSKRRALNALVIGEICEDKGRFIDDIINGIYSICEESAWQLPAHNSYIRDTPQNLLPDTDRPIIELFACETGAQLATISNLLRKKLDSVSIEIRHRIESELKKRIITPYLNEHFWWMGREDEPMCNWTIWCTQNILLTAAQMNEEDIPLRAIIEKAAASVDYFLKDYGEDGCCDEGAMYYHHAGLCMYITTDLLNRMTDGTFKDVMHDRKIKNIAEYISNVHVHGRYYLNYADCAPILEPAGTREYLFGKMVGSPALMSYAALDFKNSLECLEDHYLKDEINLSYRLLTIMHEKEILDYADKNPDQIPAENVYYESAGVFVTRNGDITLSVKAGDNDDSHNHNDTGSIILYSKNKPALIDVGVESYTAKTFSDRRYEIWTMQSGYHNLPTIAGYDQLPGEAYHASNVKVSDDLTAIELDIKNAYPAECKLNSYKRYASLSESVVIKDTWGFEDSAENKDIILNFMTYEKPEITLFDNPSSTSSVANNISSNRSIPDNSESACREDGNHSYDGLFKIGDLCTFKFAGATKYEIESIPVTDERLQKTWKHELYRVRFYPASDTSEFILEY</sequence>
<evidence type="ECO:0000259" key="2">
    <source>
        <dbReference type="Pfam" id="PF07940"/>
    </source>
</evidence>
<evidence type="ECO:0000256" key="1">
    <source>
        <dbReference type="ARBA" id="ARBA00004196"/>
    </source>
</evidence>
<gene>
    <name evidence="3" type="ORF">SAMN02745229_03104</name>
</gene>
<dbReference type="GeneID" id="89510875"/>
<dbReference type="Gene3D" id="1.50.10.100">
    <property type="entry name" value="Chondroitin AC/alginate lyase"/>
    <property type="match status" value="1"/>
</dbReference>
<dbReference type="RefSeq" id="WP_073389097.1">
    <property type="nucleotide sequence ID" value="NZ_FQXK01000030.1"/>
</dbReference>
<dbReference type="OrthoDB" id="9793856at2"/>